<dbReference type="Proteomes" id="UP000813385">
    <property type="component" value="Unassembled WGS sequence"/>
</dbReference>
<comment type="caution">
    <text evidence="3">The sequence shown here is derived from an EMBL/GenBank/DDBJ whole genome shotgun (WGS) entry which is preliminary data.</text>
</comment>
<feature type="compositionally biased region" description="Low complexity" evidence="1">
    <location>
        <begin position="126"/>
        <end position="140"/>
    </location>
</feature>
<feature type="chain" id="PRO_5035462287" description="GPI anchored serine-threonine rich protein" evidence="2">
    <location>
        <begin position="18"/>
        <end position="165"/>
    </location>
</feature>
<accession>A0A8K0TQA9</accession>
<proteinExistence type="predicted"/>
<reference evidence="3" key="1">
    <citation type="journal article" date="2021" name="Nat. Commun.">
        <title>Genetic determinants of endophytism in the Arabidopsis root mycobiome.</title>
        <authorList>
            <person name="Mesny F."/>
            <person name="Miyauchi S."/>
            <person name="Thiergart T."/>
            <person name="Pickel B."/>
            <person name="Atanasova L."/>
            <person name="Karlsson M."/>
            <person name="Huettel B."/>
            <person name="Barry K.W."/>
            <person name="Haridas S."/>
            <person name="Chen C."/>
            <person name="Bauer D."/>
            <person name="Andreopoulos W."/>
            <person name="Pangilinan J."/>
            <person name="LaButti K."/>
            <person name="Riley R."/>
            <person name="Lipzen A."/>
            <person name="Clum A."/>
            <person name="Drula E."/>
            <person name="Henrissat B."/>
            <person name="Kohler A."/>
            <person name="Grigoriev I.V."/>
            <person name="Martin F.M."/>
            <person name="Hacquard S."/>
        </authorList>
    </citation>
    <scope>NUCLEOTIDE SEQUENCE</scope>
    <source>
        <strain evidence="3">MPI-CAGE-AT-0016</strain>
    </source>
</reference>
<sequence>MKFILPFALFAATLVTAQDPDCEANYIVETCLESENKKLEACTNTDYDCLCRASEAVATCFNNCPKDPRNAVSRSQITIHCANASIHGTAAKATQTVASAASNTNAAAAETTTASSTTSTEEEDSASSTDSAADATSSPNSAVSQLARNTAGVLLVVAGAVAAML</sequence>
<dbReference type="OrthoDB" id="2507140at2759"/>
<evidence type="ECO:0000256" key="2">
    <source>
        <dbReference type="SAM" id="SignalP"/>
    </source>
</evidence>
<protein>
    <recommendedName>
        <fullName evidence="5">GPI anchored serine-threonine rich protein</fullName>
    </recommendedName>
</protein>
<evidence type="ECO:0000313" key="4">
    <source>
        <dbReference type="Proteomes" id="UP000813385"/>
    </source>
</evidence>
<dbReference type="EMBL" id="JAGPXD010000001">
    <property type="protein sequence ID" value="KAH7376448.1"/>
    <property type="molecule type" value="Genomic_DNA"/>
</dbReference>
<organism evidence="3 4">
    <name type="scientific">Plectosphaerella cucumerina</name>
    <dbReference type="NCBI Taxonomy" id="40658"/>
    <lineage>
        <taxon>Eukaryota</taxon>
        <taxon>Fungi</taxon>
        <taxon>Dikarya</taxon>
        <taxon>Ascomycota</taxon>
        <taxon>Pezizomycotina</taxon>
        <taxon>Sordariomycetes</taxon>
        <taxon>Hypocreomycetidae</taxon>
        <taxon>Glomerellales</taxon>
        <taxon>Plectosphaerellaceae</taxon>
        <taxon>Plectosphaerella</taxon>
    </lineage>
</organism>
<keyword evidence="4" id="KW-1185">Reference proteome</keyword>
<evidence type="ECO:0000256" key="1">
    <source>
        <dbReference type="SAM" id="MobiDB-lite"/>
    </source>
</evidence>
<evidence type="ECO:0008006" key="5">
    <source>
        <dbReference type="Google" id="ProtNLM"/>
    </source>
</evidence>
<feature type="compositionally biased region" description="Low complexity" evidence="1">
    <location>
        <begin position="108"/>
        <end position="119"/>
    </location>
</feature>
<feature type="signal peptide" evidence="2">
    <location>
        <begin position="1"/>
        <end position="17"/>
    </location>
</feature>
<gene>
    <name evidence="3" type="ORF">B0T11DRAFT_335614</name>
</gene>
<name>A0A8K0TQA9_9PEZI</name>
<feature type="region of interest" description="Disordered" evidence="1">
    <location>
        <begin position="108"/>
        <end position="140"/>
    </location>
</feature>
<dbReference type="AlphaFoldDB" id="A0A8K0TQA9"/>
<keyword evidence="2" id="KW-0732">Signal</keyword>
<evidence type="ECO:0000313" key="3">
    <source>
        <dbReference type="EMBL" id="KAH7376448.1"/>
    </source>
</evidence>